<dbReference type="GO" id="GO:0031941">
    <property type="term" value="C:filamentous actin"/>
    <property type="evidence" value="ECO:0007669"/>
    <property type="project" value="TreeGrafter"/>
</dbReference>
<dbReference type="Gene3D" id="2.30.42.10">
    <property type="match status" value="1"/>
</dbReference>
<dbReference type="Proteomes" id="UP001497382">
    <property type="component" value="Unassembled WGS sequence"/>
</dbReference>
<keyword evidence="7" id="KW-1185">Reference proteome</keyword>
<dbReference type="PANTHER" id="PTHR24214">
    <property type="entry name" value="PDZ AND LIM DOMAIN PROTEIN ZASP"/>
    <property type="match status" value="1"/>
</dbReference>
<dbReference type="InterPro" id="IPR006643">
    <property type="entry name" value="Zasp-like_motif"/>
</dbReference>
<dbReference type="SMART" id="SM00228">
    <property type="entry name" value="PDZ"/>
    <property type="match status" value="1"/>
</dbReference>
<keyword evidence="3" id="KW-0479">Metal-binding</keyword>
<evidence type="ECO:0000256" key="3">
    <source>
        <dbReference type="ARBA" id="ARBA00023038"/>
    </source>
</evidence>
<dbReference type="Pfam" id="PF15936">
    <property type="entry name" value="DUF4749"/>
    <property type="match status" value="1"/>
</dbReference>
<dbReference type="PANTHER" id="PTHR24214:SF38">
    <property type="entry name" value="PDZ AND LIM DOMAIN PROTEIN ZASP-RELATED"/>
    <property type="match status" value="1"/>
</dbReference>
<evidence type="ECO:0000256" key="1">
    <source>
        <dbReference type="ARBA" id="ARBA00004496"/>
    </source>
</evidence>
<dbReference type="GO" id="GO:0003779">
    <property type="term" value="F:actin binding"/>
    <property type="evidence" value="ECO:0007669"/>
    <property type="project" value="TreeGrafter"/>
</dbReference>
<evidence type="ECO:0000259" key="5">
    <source>
        <dbReference type="PROSITE" id="PS50106"/>
    </source>
</evidence>
<dbReference type="GO" id="GO:0001725">
    <property type="term" value="C:stress fiber"/>
    <property type="evidence" value="ECO:0007669"/>
    <property type="project" value="TreeGrafter"/>
</dbReference>
<feature type="domain" description="PDZ" evidence="5">
    <location>
        <begin position="133"/>
        <end position="215"/>
    </location>
</feature>
<dbReference type="GO" id="GO:0030018">
    <property type="term" value="C:Z disc"/>
    <property type="evidence" value="ECO:0007669"/>
    <property type="project" value="TreeGrafter"/>
</dbReference>
<name>A0AAV2BPF3_9ARAC</name>
<proteinExistence type="predicted"/>
<dbReference type="InterPro" id="IPR031847">
    <property type="entry name" value="PDLI1-4/Zasp-like_mid"/>
</dbReference>
<feature type="compositionally biased region" description="Low complexity" evidence="4">
    <location>
        <begin position="261"/>
        <end position="270"/>
    </location>
</feature>
<evidence type="ECO:0000256" key="2">
    <source>
        <dbReference type="ARBA" id="ARBA00022490"/>
    </source>
</evidence>
<comment type="subcellular location">
    <subcellularLocation>
        <location evidence="1">Cytoplasm</location>
    </subcellularLocation>
</comment>
<evidence type="ECO:0000313" key="6">
    <source>
        <dbReference type="EMBL" id="CAL1297767.1"/>
    </source>
</evidence>
<dbReference type="SMART" id="SM00735">
    <property type="entry name" value="ZM"/>
    <property type="match status" value="1"/>
</dbReference>
<accession>A0AAV2BPF3</accession>
<keyword evidence="3" id="KW-0862">Zinc</keyword>
<feature type="non-terminal residue" evidence="6">
    <location>
        <position position="1"/>
    </location>
</feature>
<sequence>PLCVPTPFDPVNEQSRIIIPAPRRQQQQQAVHRRLEREREKRRRNGTANISKTNSSCGLLFIHIVFRFPLYIVLSLQARKADRKKSPSDLLYSLLLCKQLKIHLRERITQSEDKKGVYFFSRSGGSMTYQQVSVELVRDGQCTPWGFRLTGGADIGTPLVVQKVTYGSPSEGELCRGDIILRIRDADASQLSHQKATDIIVKTGSTLKLVVARPTSPAAYSSPNSPVPQVGRPAVDGNAFLFKPLPTTNFGNQQRQRRCSTESYTSTTSSDTEKDNITNQPYRSIPLILPGAKVNKDIPTGSYLRFDPLSRRTNTPPNVGGRVCDPFMLSKVQEAIIEAAHTSNMSSPRRTPTPDIGVYNGNQIVLKQYNSPIHMYSNQAIVETIAEQTKVMKHADINSVDMLERKKFSNIEQSPTYQLIQEEELRRGKMQECGPPQEHVYNVLPGDGRCQSPIHQSESFKNIMHDLKGVSDF</sequence>
<dbReference type="GO" id="GO:0030036">
    <property type="term" value="P:actin cytoskeleton organization"/>
    <property type="evidence" value="ECO:0007669"/>
    <property type="project" value="TreeGrafter"/>
</dbReference>
<dbReference type="InterPro" id="IPR036034">
    <property type="entry name" value="PDZ_sf"/>
</dbReference>
<dbReference type="GO" id="GO:0051371">
    <property type="term" value="F:muscle alpha-actinin binding"/>
    <property type="evidence" value="ECO:0007669"/>
    <property type="project" value="TreeGrafter"/>
</dbReference>
<evidence type="ECO:0000256" key="4">
    <source>
        <dbReference type="SAM" id="MobiDB-lite"/>
    </source>
</evidence>
<dbReference type="AlphaFoldDB" id="A0AAV2BPF3"/>
<organism evidence="6 7">
    <name type="scientific">Larinioides sclopetarius</name>
    <dbReference type="NCBI Taxonomy" id="280406"/>
    <lineage>
        <taxon>Eukaryota</taxon>
        <taxon>Metazoa</taxon>
        <taxon>Ecdysozoa</taxon>
        <taxon>Arthropoda</taxon>
        <taxon>Chelicerata</taxon>
        <taxon>Arachnida</taxon>
        <taxon>Araneae</taxon>
        <taxon>Araneomorphae</taxon>
        <taxon>Entelegynae</taxon>
        <taxon>Araneoidea</taxon>
        <taxon>Araneidae</taxon>
        <taxon>Larinioides</taxon>
    </lineage>
</organism>
<dbReference type="PROSITE" id="PS50106">
    <property type="entry name" value="PDZ"/>
    <property type="match status" value="1"/>
</dbReference>
<reference evidence="6 7" key="1">
    <citation type="submission" date="2024-04" db="EMBL/GenBank/DDBJ databases">
        <authorList>
            <person name="Rising A."/>
            <person name="Reimegard J."/>
            <person name="Sonavane S."/>
            <person name="Akerstrom W."/>
            <person name="Nylinder S."/>
            <person name="Hedman E."/>
            <person name="Kallberg Y."/>
        </authorList>
    </citation>
    <scope>NUCLEOTIDE SEQUENCE [LARGE SCALE GENOMIC DNA]</scope>
</reference>
<comment type="caution">
    <text evidence="6">The sequence shown here is derived from an EMBL/GenBank/DDBJ whole genome shotgun (WGS) entry which is preliminary data.</text>
</comment>
<dbReference type="InterPro" id="IPR050604">
    <property type="entry name" value="PDZ-LIM_domain"/>
</dbReference>
<dbReference type="InterPro" id="IPR001478">
    <property type="entry name" value="PDZ"/>
</dbReference>
<dbReference type="CDD" id="cd23068">
    <property type="entry name" value="PDZ_ZASP52-like"/>
    <property type="match status" value="1"/>
</dbReference>
<dbReference type="EMBL" id="CAXIEN010000441">
    <property type="protein sequence ID" value="CAL1297767.1"/>
    <property type="molecule type" value="Genomic_DNA"/>
</dbReference>
<protein>
    <recommendedName>
        <fullName evidence="5">PDZ domain-containing protein</fullName>
    </recommendedName>
</protein>
<feature type="region of interest" description="Disordered" evidence="4">
    <location>
        <begin position="246"/>
        <end position="278"/>
    </location>
</feature>
<keyword evidence="2" id="KW-0963">Cytoplasm</keyword>
<dbReference type="Pfam" id="PF00595">
    <property type="entry name" value="PDZ"/>
    <property type="match status" value="1"/>
</dbReference>
<gene>
    <name evidence="6" type="ORF">LARSCL_LOCUS20516</name>
</gene>
<dbReference type="GO" id="GO:0061061">
    <property type="term" value="P:muscle structure development"/>
    <property type="evidence" value="ECO:0007669"/>
    <property type="project" value="TreeGrafter"/>
</dbReference>
<dbReference type="FunFam" id="2.30.42.10:FF:000055">
    <property type="entry name" value="PDZ and LIM domain protein 3"/>
    <property type="match status" value="1"/>
</dbReference>
<keyword evidence="3" id="KW-0440">LIM domain</keyword>
<dbReference type="SUPFAM" id="SSF50156">
    <property type="entry name" value="PDZ domain-like"/>
    <property type="match status" value="1"/>
</dbReference>
<dbReference type="GO" id="GO:0005912">
    <property type="term" value="C:adherens junction"/>
    <property type="evidence" value="ECO:0007669"/>
    <property type="project" value="TreeGrafter"/>
</dbReference>
<evidence type="ECO:0000313" key="7">
    <source>
        <dbReference type="Proteomes" id="UP001497382"/>
    </source>
</evidence>